<dbReference type="InterPro" id="IPR051218">
    <property type="entry name" value="Sec_MonoDiacylglyc_Lipase"/>
</dbReference>
<dbReference type="EMBL" id="MU151119">
    <property type="protein sequence ID" value="KAF9449821.1"/>
    <property type="molecule type" value="Genomic_DNA"/>
</dbReference>
<evidence type="ECO:0000256" key="2">
    <source>
        <dbReference type="ARBA" id="ARBA00043996"/>
    </source>
</evidence>
<sequence length="400" mass="44997">MGPIFQSLQKKTSWERLQLTESQQRMYAAERLGNFRWICKMVATYSAYELKEEDIVNQDLTLWLREIGQFAEIIYATPPLESLLDNYDAMSQRGFPLEGYYALSPHPYPSSALPLSRTQRCSTLTSSGGDCTCARRRQQIIVSICGTASVQQAIQDLRAIRKVHPGASDSAVTVHTGFWDLYQGMKPALMEGIEVGLRTDPSEDELVVTGHSMGGAIAHLLCLDLLSPVSSTSRHTSLQVITFGEPRTGNQGLVDHWVELKRRHEEDLGIPIREWSVKAYNDGVPALPLITLGYRHFAQHPLYTINGKLYRIPHSEREFALFKESGELNVPCAAALAYQASLAAGNPRIPLSPLGGHNYYNERDLEGGFLRRLDWLMKSGFDKEGWEEKYRAIMEKYISA</sequence>
<name>A0A9P5XIH1_9AGAR</name>
<dbReference type="PANTHER" id="PTHR45856">
    <property type="entry name" value="ALPHA/BETA-HYDROLASES SUPERFAMILY PROTEIN"/>
    <property type="match status" value="1"/>
</dbReference>
<evidence type="ECO:0000256" key="1">
    <source>
        <dbReference type="ARBA" id="ARBA00023157"/>
    </source>
</evidence>
<evidence type="ECO:0000256" key="4">
    <source>
        <dbReference type="ARBA" id="ARBA00048461"/>
    </source>
</evidence>
<organism evidence="6 7">
    <name type="scientific">Macrolepiota fuliginosa MF-IS2</name>
    <dbReference type="NCBI Taxonomy" id="1400762"/>
    <lineage>
        <taxon>Eukaryota</taxon>
        <taxon>Fungi</taxon>
        <taxon>Dikarya</taxon>
        <taxon>Basidiomycota</taxon>
        <taxon>Agaricomycotina</taxon>
        <taxon>Agaricomycetes</taxon>
        <taxon>Agaricomycetidae</taxon>
        <taxon>Agaricales</taxon>
        <taxon>Agaricineae</taxon>
        <taxon>Agaricaceae</taxon>
        <taxon>Macrolepiota</taxon>
    </lineage>
</organism>
<reference evidence="6" key="1">
    <citation type="submission" date="2020-11" db="EMBL/GenBank/DDBJ databases">
        <authorList>
            <consortium name="DOE Joint Genome Institute"/>
            <person name="Ahrendt S."/>
            <person name="Riley R."/>
            <person name="Andreopoulos W."/>
            <person name="Labutti K."/>
            <person name="Pangilinan J."/>
            <person name="Ruiz-Duenas F.J."/>
            <person name="Barrasa J.M."/>
            <person name="Sanchez-Garcia M."/>
            <person name="Camarero S."/>
            <person name="Miyauchi S."/>
            <person name="Serrano A."/>
            <person name="Linde D."/>
            <person name="Babiker R."/>
            <person name="Drula E."/>
            <person name="Ayuso-Fernandez I."/>
            <person name="Pacheco R."/>
            <person name="Padilla G."/>
            <person name="Ferreira P."/>
            <person name="Barriuso J."/>
            <person name="Kellner H."/>
            <person name="Castanera R."/>
            <person name="Alfaro M."/>
            <person name="Ramirez L."/>
            <person name="Pisabarro A.G."/>
            <person name="Kuo A."/>
            <person name="Tritt A."/>
            <person name="Lipzen A."/>
            <person name="He G."/>
            <person name="Yan M."/>
            <person name="Ng V."/>
            <person name="Cullen D."/>
            <person name="Martin F."/>
            <person name="Rosso M.-N."/>
            <person name="Henrissat B."/>
            <person name="Hibbett D."/>
            <person name="Martinez A.T."/>
            <person name="Grigoriev I.V."/>
        </authorList>
    </citation>
    <scope>NUCLEOTIDE SEQUENCE</scope>
    <source>
        <strain evidence="6">MF-IS2</strain>
    </source>
</reference>
<evidence type="ECO:0000259" key="5">
    <source>
        <dbReference type="Pfam" id="PF01764"/>
    </source>
</evidence>
<dbReference type="GO" id="GO:0006629">
    <property type="term" value="P:lipid metabolic process"/>
    <property type="evidence" value="ECO:0007669"/>
    <property type="project" value="InterPro"/>
</dbReference>
<evidence type="ECO:0000313" key="7">
    <source>
        <dbReference type="Proteomes" id="UP000807342"/>
    </source>
</evidence>
<comment type="catalytic activity">
    <reaction evidence="3">
        <text>a diacylglycerol + H2O = a monoacylglycerol + a fatty acid + H(+)</text>
        <dbReference type="Rhea" id="RHEA:32731"/>
        <dbReference type="ChEBI" id="CHEBI:15377"/>
        <dbReference type="ChEBI" id="CHEBI:15378"/>
        <dbReference type="ChEBI" id="CHEBI:17408"/>
        <dbReference type="ChEBI" id="CHEBI:18035"/>
        <dbReference type="ChEBI" id="CHEBI:28868"/>
    </reaction>
</comment>
<feature type="domain" description="Fungal lipase-type" evidence="5">
    <location>
        <begin position="142"/>
        <end position="290"/>
    </location>
</feature>
<dbReference type="OrthoDB" id="426718at2759"/>
<keyword evidence="1" id="KW-1015">Disulfide bond</keyword>
<comment type="caution">
    <text evidence="6">The sequence shown here is derived from an EMBL/GenBank/DDBJ whole genome shotgun (WGS) entry which is preliminary data.</text>
</comment>
<dbReference type="PANTHER" id="PTHR45856:SF24">
    <property type="entry name" value="FUNGAL LIPASE-LIKE DOMAIN-CONTAINING PROTEIN"/>
    <property type="match status" value="1"/>
</dbReference>
<evidence type="ECO:0000313" key="6">
    <source>
        <dbReference type="EMBL" id="KAF9449821.1"/>
    </source>
</evidence>
<comment type="catalytic activity">
    <reaction evidence="4">
        <text>a monoacylglycerol + H2O = glycerol + a fatty acid + H(+)</text>
        <dbReference type="Rhea" id="RHEA:15245"/>
        <dbReference type="ChEBI" id="CHEBI:15377"/>
        <dbReference type="ChEBI" id="CHEBI:15378"/>
        <dbReference type="ChEBI" id="CHEBI:17408"/>
        <dbReference type="ChEBI" id="CHEBI:17754"/>
        <dbReference type="ChEBI" id="CHEBI:28868"/>
    </reaction>
</comment>
<dbReference type="Gene3D" id="3.40.50.1820">
    <property type="entry name" value="alpha/beta hydrolase"/>
    <property type="match status" value="1"/>
</dbReference>
<dbReference type="Proteomes" id="UP000807342">
    <property type="component" value="Unassembled WGS sequence"/>
</dbReference>
<comment type="similarity">
    <text evidence="2">Belongs to the AB hydrolase superfamily. Lipase family. Class 3 subfamily.</text>
</comment>
<dbReference type="InterPro" id="IPR002921">
    <property type="entry name" value="Fungal_lipase-type"/>
</dbReference>
<dbReference type="CDD" id="cd00519">
    <property type="entry name" value="Lipase_3"/>
    <property type="match status" value="1"/>
</dbReference>
<dbReference type="AlphaFoldDB" id="A0A9P5XIH1"/>
<dbReference type="InterPro" id="IPR029058">
    <property type="entry name" value="AB_hydrolase_fold"/>
</dbReference>
<dbReference type="Pfam" id="PF01764">
    <property type="entry name" value="Lipase_3"/>
    <property type="match status" value="1"/>
</dbReference>
<proteinExistence type="inferred from homology"/>
<accession>A0A9P5XIH1</accession>
<evidence type="ECO:0000256" key="3">
    <source>
        <dbReference type="ARBA" id="ARBA00047591"/>
    </source>
</evidence>
<keyword evidence="7" id="KW-1185">Reference proteome</keyword>
<dbReference type="SUPFAM" id="SSF53474">
    <property type="entry name" value="alpha/beta-Hydrolases"/>
    <property type="match status" value="1"/>
</dbReference>
<gene>
    <name evidence="6" type="ORF">P691DRAFT_727277</name>
</gene>
<protein>
    <submittedName>
        <fullName evidence="6">Alpha/beta-hydrolase</fullName>
    </submittedName>
</protein>